<dbReference type="EMBL" id="BMAO01023783">
    <property type="protein sequence ID" value="GFQ90903.1"/>
    <property type="molecule type" value="Genomic_DNA"/>
</dbReference>
<sequence length="150" mass="17426">MVGTIFDWSWLVRYSSGHGRYDIRVVMVGTIFEWSWSARYSSGHGRYDIRVVMVGTIFEWSWSARHSSGHGRHDTRVAMVGMIFGVVMCGRELRGDFGDESSTGQQGDHPMETSGYLQELMRDRRRILPIRRTNLSHEIRLMDLRWVQGN</sequence>
<comment type="caution">
    <text evidence="1">The sequence shown here is derived from an EMBL/GenBank/DDBJ whole genome shotgun (WGS) entry which is preliminary data.</text>
</comment>
<reference evidence="1" key="1">
    <citation type="submission" date="2020-07" db="EMBL/GenBank/DDBJ databases">
        <title>Multicomponent nature underlies the extraordinary mechanical properties of spider dragline silk.</title>
        <authorList>
            <person name="Kono N."/>
            <person name="Nakamura H."/>
            <person name="Mori M."/>
            <person name="Yoshida Y."/>
            <person name="Ohtoshi R."/>
            <person name="Malay A.D."/>
            <person name="Moran D.A.P."/>
            <person name="Tomita M."/>
            <person name="Numata K."/>
            <person name="Arakawa K."/>
        </authorList>
    </citation>
    <scope>NUCLEOTIDE SEQUENCE</scope>
</reference>
<keyword evidence="2" id="KW-1185">Reference proteome</keyword>
<dbReference type="AlphaFoldDB" id="A0A8X6L228"/>
<protein>
    <submittedName>
        <fullName evidence="1">Uncharacterized protein</fullName>
    </submittedName>
</protein>
<name>A0A8X6L228_TRICU</name>
<dbReference type="Proteomes" id="UP000887116">
    <property type="component" value="Unassembled WGS sequence"/>
</dbReference>
<gene>
    <name evidence="1" type="primary">AVEN_7845_1</name>
    <name evidence="1" type="ORF">TNCT_398971</name>
</gene>
<organism evidence="1 2">
    <name type="scientific">Trichonephila clavata</name>
    <name type="common">Joro spider</name>
    <name type="synonym">Nephila clavata</name>
    <dbReference type="NCBI Taxonomy" id="2740835"/>
    <lineage>
        <taxon>Eukaryota</taxon>
        <taxon>Metazoa</taxon>
        <taxon>Ecdysozoa</taxon>
        <taxon>Arthropoda</taxon>
        <taxon>Chelicerata</taxon>
        <taxon>Arachnida</taxon>
        <taxon>Araneae</taxon>
        <taxon>Araneomorphae</taxon>
        <taxon>Entelegynae</taxon>
        <taxon>Araneoidea</taxon>
        <taxon>Nephilidae</taxon>
        <taxon>Trichonephila</taxon>
    </lineage>
</organism>
<evidence type="ECO:0000313" key="2">
    <source>
        <dbReference type="Proteomes" id="UP000887116"/>
    </source>
</evidence>
<proteinExistence type="predicted"/>
<accession>A0A8X6L228</accession>
<dbReference type="OrthoDB" id="10421586at2759"/>
<evidence type="ECO:0000313" key="1">
    <source>
        <dbReference type="EMBL" id="GFQ90903.1"/>
    </source>
</evidence>